<gene>
    <name evidence="2" type="ORF">GSUB_03375</name>
</gene>
<dbReference type="HOGENOM" id="CLU_118479_2_0_7"/>
<keyword evidence="3" id="KW-1185">Reference proteome</keyword>
<dbReference type="GO" id="GO:0016740">
    <property type="term" value="F:transferase activity"/>
    <property type="evidence" value="ECO:0007669"/>
    <property type="project" value="UniProtKB-KW"/>
</dbReference>
<organism evidence="2 3">
    <name type="scientific">Geoalkalibacter subterraneus</name>
    <dbReference type="NCBI Taxonomy" id="483547"/>
    <lineage>
        <taxon>Bacteria</taxon>
        <taxon>Pseudomonadati</taxon>
        <taxon>Thermodesulfobacteriota</taxon>
        <taxon>Desulfuromonadia</taxon>
        <taxon>Desulfuromonadales</taxon>
        <taxon>Geoalkalibacteraceae</taxon>
        <taxon>Geoalkalibacter</taxon>
    </lineage>
</organism>
<keyword evidence="1" id="KW-0175">Coiled coil</keyword>
<evidence type="ECO:0000256" key="1">
    <source>
        <dbReference type="SAM" id="Coils"/>
    </source>
</evidence>
<sequence>MIDQKAAQSLENLERALKRLEEALREPESNSLVIDGTIQRFEFVIELYWKTFKRLLAIEGLEANTPREALQKAYAAHWIDDEAGWLQMLRDRNETSHIYDEAAARRIYAHIQQNFPVLKKTFLFLKKRFIN</sequence>
<feature type="coiled-coil region" evidence="1">
    <location>
        <begin position="3"/>
        <end position="30"/>
    </location>
</feature>
<dbReference type="STRING" id="483547.GSUB_03375"/>
<proteinExistence type="predicted"/>
<dbReference type="Pfam" id="PF08780">
    <property type="entry name" value="NTase_sub_bind"/>
    <property type="match status" value="1"/>
</dbReference>
<accession>A0A0B5FP10</accession>
<dbReference type="RefSeq" id="WP_040199188.1">
    <property type="nucleotide sequence ID" value="NZ_CP010311.1"/>
</dbReference>
<dbReference type="AlphaFoldDB" id="A0A0B5FP10"/>
<protein>
    <submittedName>
        <fullName evidence="2">Nucleotidyltransferase</fullName>
    </submittedName>
</protein>
<evidence type="ECO:0000313" key="2">
    <source>
        <dbReference type="EMBL" id="AJF05800.1"/>
    </source>
</evidence>
<dbReference type="Gene3D" id="1.20.120.330">
    <property type="entry name" value="Nucleotidyltransferases domain 2"/>
    <property type="match status" value="1"/>
</dbReference>
<dbReference type="OrthoDB" id="9810452at2"/>
<dbReference type="InterPro" id="IPR010235">
    <property type="entry name" value="HepT"/>
</dbReference>
<dbReference type="Proteomes" id="UP000035036">
    <property type="component" value="Chromosome"/>
</dbReference>
<dbReference type="KEGG" id="gsb:GSUB_03375"/>
<keyword evidence="2" id="KW-0808">Transferase</keyword>
<name>A0A0B5FP10_9BACT</name>
<evidence type="ECO:0000313" key="3">
    <source>
        <dbReference type="Proteomes" id="UP000035036"/>
    </source>
</evidence>
<dbReference type="EMBL" id="CP010311">
    <property type="protein sequence ID" value="AJF05800.1"/>
    <property type="molecule type" value="Genomic_DNA"/>
</dbReference>
<reference evidence="2 3" key="1">
    <citation type="journal article" date="2015" name="Genome Announc.">
        <title>Genomes of Geoalkalibacter ferrihydriticus Z-0531T and Geoalkalibacter subterraneus Red1T, Two Haloalkaliphilic Metal-Reducing Deltaproteobacteria.</title>
        <authorList>
            <person name="Badalamenti J.P."/>
            <person name="Krajmalnik-Brown R."/>
            <person name="Torres C.I."/>
            <person name="Bond D.R."/>
        </authorList>
    </citation>
    <scope>NUCLEOTIDE SEQUENCE [LARGE SCALE GENOMIC DNA]</scope>
    <source>
        <strain evidence="2 3">Red1</strain>
    </source>
</reference>
<dbReference type="SUPFAM" id="SSF81593">
    <property type="entry name" value="Nucleotidyltransferase substrate binding subunit/domain"/>
    <property type="match status" value="1"/>
</dbReference>
<dbReference type="NCBIfam" id="TIGR01987">
    <property type="entry name" value="HI0074"/>
    <property type="match status" value="1"/>
</dbReference>